<evidence type="ECO:0000313" key="1">
    <source>
        <dbReference type="EMBL" id="ACG45666.1"/>
    </source>
</evidence>
<proteinExistence type="evidence at transcript level"/>
<reference evidence="1" key="1">
    <citation type="journal article" date="2009" name="Plant Mol. Biol.">
        <title>Insights into corn genes derived from large-scale cDNA sequencing.</title>
        <authorList>
            <person name="Alexandrov N.N."/>
            <person name="Brover V.V."/>
            <person name="Freidin S."/>
            <person name="Troukhan M.E."/>
            <person name="Tatarinova T.V."/>
            <person name="Zhang H."/>
            <person name="Swaller T.J."/>
            <person name="Lu Y.P."/>
            <person name="Bouck J."/>
            <person name="Flavell R.B."/>
            <person name="Feldmann K.A."/>
        </authorList>
    </citation>
    <scope>NUCLEOTIDE SEQUENCE</scope>
</reference>
<sequence>MEKTTIGEERLPSTLKLCILLEERRVDCINL</sequence>
<accession>B6U8I3</accession>
<dbReference type="AlphaFoldDB" id="B6U8I3"/>
<name>B6U8I3_MAIZE</name>
<dbReference type="EMBL" id="EU973548">
    <property type="protein sequence ID" value="ACG45666.1"/>
    <property type="molecule type" value="mRNA"/>
</dbReference>
<organism evidence="1">
    <name type="scientific">Zea mays</name>
    <name type="common">Maize</name>
    <dbReference type="NCBI Taxonomy" id="4577"/>
    <lineage>
        <taxon>Eukaryota</taxon>
        <taxon>Viridiplantae</taxon>
        <taxon>Streptophyta</taxon>
        <taxon>Embryophyta</taxon>
        <taxon>Tracheophyta</taxon>
        <taxon>Spermatophyta</taxon>
        <taxon>Magnoliopsida</taxon>
        <taxon>Liliopsida</taxon>
        <taxon>Poales</taxon>
        <taxon>Poaceae</taxon>
        <taxon>PACMAD clade</taxon>
        <taxon>Panicoideae</taxon>
        <taxon>Andropogonodae</taxon>
        <taxon>Andropogoneae</taxon>
        <taxon>Tripsacinae</taxon>
        <taxon>Zea</taxon>
    </lineage>
</organism>
<protein>
    <submittedName>
        <fullName evidence="1">Uncharacterized protein</fullName>
    </submittedName>
</protein>